<gene>
    <name evidence="6" type="ORF">MSPICULIGERA_LOCUS20664</name>
</gene>
<proteinExistence type="predicted"/>
<dbReference type="PROSITE" id="PS50089">
    <property type="entry name" value="ZF_RING_2"/>
    <property type="match status" value="1"/>
</dbReference>
<accession>A0AA36DA31</accession>
<feature type="region of interest" description="Disordered" evidence="4">
    <location>
        <begin position="235"/>
        <end position="255"/>
    </location>
</feature>
<dbReference type="PANTHER" id="PTHR21578">
    <property type="entry name" value="PROTEIN CBG03826"/>
    <property type="match status" value="1"/>
</dbReference>
<feature type="compositionally biased region" description="Pro residues" evidence="4">
    <location>
        <begin position="31"/>
        <end position="41"/>
    </location>
</feature>
<evidence type="ECO:0000256" key="1">
    <source>
        <dbReference type="ARBA" id="ARBA00022771"/>
    </source>
</evidence>
<name>A0AA36DA31_9BILA</name>
<feature type="domain" description="RING-type" evidence="5">
    <location>
        <begin position="334"/>
        <end position="390"/>
    </location>
</feature>
<evidence type="ECO:0000259" key="5">
    <source>
        <dbReference type="PROSITE" id="PS50089"/>
    </source>
</evidence>
<comment type="caution">
    <text evidence="6">The sequence shown here is derived from an EMBL/GenBank/DDBJ whole genome shotgun (WGS) entry which is preliminary data.</text>
</comment>
<feature type="compositionally biased region" description="Basic and acidic residues" evidence="4">
    <location>
        <begin position="15"/>
        <end position="28"/>
    </location>
</feature>
<dbReference type="EMBL" id="CATQJA010002664">
    <property type="protein sequence ID" value="CAJ0582534.1"/>
    <property type="molecule type" value="Genomic_DNA"/>
</dbReference>
<feature type="region of interest" description="Disordered" evidence="4">
    <location>
        <begin position="1"/>
        <end position="103"/>
    </location>
</feature>
<evidence type="ECO:0000313" key="6">
    <source>
        <dbReference type="EMBL" id="CAJ0582534.1"/>
    </source>
</evidence>
<feature type="non-terminal residue" evidence="6">
    <location>
        <position position="405"/>
    </location>
</feature>
<dbReference type="GO" id="GO:0008270">
    <property type="term" value="F:zinc ion binding"/>
    <property type="evidence" value="ECO:0007669"/>
    <property type="project" value="UniProtKB-KW"/>
</dbReference>
<dbReference type="Gene3D" id="3.30.40.10">
    <property type="entry name" value="Zinc/RING finger domain, C3HC4 (zinc finger)"/>
    <property type="match status" value="1"/>
</dbReference>
<keyword evidence="2" id="KW-0862">Zinc</keyword>
<reference evidence="6" key="1">
    <citation type="submission" date="2023-06" db="EMBL/GenBank/DDBJ databases">
        <authorList>
            <person name="Delattre M."/>
        </authorList>
    </citation>
    <scope>NUCLEOTIDE SEQUENCE</scope>
    <source>
        <strain evidence="6">AF72</strain>
    </source>
</reference>
<dbReference type="PANTHER" id="PTHR21578:SF9">
    <property type="entry name" value="RING-TYPE DOMAIN-CONTAINING PROTEIN"/>
    <property type="match status" value="1"/>
</dbReference>
<keyword evidence="7" id="KW-1185">Reference proteome</keyword>
<sequence>MGIRDFLRKHMHSKQKAEPGSERKEKLQEPTVPPRPSPPVRQAPEPILPVKQSELGPLRCENAHSHLREHPKRYTPNIDSSTNSESTSMASSTGASSLEPPRILAPPVVENTRYENLLGTATRVIREKEQRPVPKPRTLISRPPTTRLAEIASDDRPSTSRQPNINLESEGFDRPSTSRVSPPRIPQETVRTPRVENSEQVRRDREFALMLAKIEALHAPNWEPKFNMAAEAARNETPVSSPGPSHSEVERQTENDAALARALQDIEDELYENEFGSQARTSSPPADEHINRIIRELAELLRNDVDRPAPNNPPRAIVPKNRDDILVLTEITRCTICFEDEPTDPVGCKYCKQLVGCRDCVTCWYRGGSNNDVLRYVLGSANYEQCPLCRHRWLVQPEIINIKKG</sequence>
<feature type="compositionally biased region" description="Low complexity" evidence="4">
    <location>
        <begin position="80"/>
        <end position="97"/>
    </location>
</feature>
<evidence type="ECO:0000256" key="3">
    <source>
        <dbReference type="PROSITE-ProRule" id="PRU00175"/>
    </source>
</evidence>
<feature type="region of interest" description="Disordered" evidence="4">
    <location>
        <begin position="125"/>
        <end position="199"/>
    </location>
</feature>
<keyword evidence="1 3" id="KW-0479">Metal-binding</keyword>
<keyword evidence="1 3" id="KW-0863">Zinc-finger</keyword>
<evidence type="ECO:0000313" key="7">
    <source>
        <dbReference type="Proteomes" id="UP001177023"/>
    </source>
</evidence>
<dbReference type="InterPro" id="IPR013083">
    <property type="entry name" value="Znf_RING/FYVE/PHD"/>
</dbReference>
<evidence type="ECO:0000256" key="2">
    <source>
        <dbReference type="ARBA" id="ARBA00022833"/>
    </source>
</evidence>
<dbReference type="SUPFAM" id="SSF57850">
    <property type="entry name" value="RING/U-box"/>
    <property type="match status" value="1"/>
</dbReference>
<organism evidence="6 7">
    <name type="scientific">Mesorhabditis spiculigera</name>
    <dbReference type="NCBI Taxonomy" id="96644"/>
    <lineage>
        <taxon>Eukaryota</taxon>
        <taxon>Metazoa</taxon>
        <taxon>Ecdysozoa</taxon>
        <taxon>Nematoda</taxon>
        <taxon>Chromadorea</taxon>
        <taxon>Rhabditida</taxon>
        <taxon>Rhabditina</taxon>
        <taxon>Rhabditomorpha</taxon>
        <taxon>Rhabditoidea</taxon>
        <taxon>Rhabditidae</taxon>
        <taxon>Mesorhabditinae</taxon>
        <taxon>Mesorhabditis</taxon>
    </lineage>
</organism>
<dbReference type="AlphaFoldDB" id="A0AA36DA31"/>
<evidence type="ECO:0000256" key="4">
    <source>
        <dbReference type="SAM" id="MobiDB-lite"/>
    </source>
</evidence>
<protein>
    <recommendedName>
        <fullName evidence="5">RING-type domain-containing protein</fullName>
    </recommendedName>
</protein>
<dbReference type="InterPro" id="IPR001841">
    <property type="entry name" value="Znf_RING"/>
</dbReference>
<dbReference type="Proteomes" id="UP001177023">
    <property type="component" value="Unassembled WGS sequence"/>
</dbReference>